<dbReference type="GeneID" id="136823010"/>
<dbReference type="Proteomes" id="UP000594262">
    <property type="component" value="Unplaced"/>
</dbReference>
<feature type="disulfide bond" evidence="12">
    <location>
        <begin position="1131"/>
        <end position="1148"/>
    </location>
</feature>
<name>A0A7M5WXV5_9CNID</name>
<dbReference type="GO" id="GO:0009887">
    <property type="term" value="P:animal organ morphogenesis"/>
    <property type="evidence" value="ECO:0007669"/>
    <property type="project" value="TreeGrafter"/>
</dbReference>
<proteinExistence type="predicted"/>
<keyword evidence="3" id="KW-0272">Extracellular matrix</keyword>
<dbReference type="SMART" id="SM00180">
    <property type="entry name" value="EGF_Lam"/>
    <property type="match status" value="13"/>
</dbReference>
<evidence type="ECO:0000256" key="13">
    <source>
        <dbReference type="SAM" id="Coils"/>
    </source>
</evidence>
<dbReference type="FunFam" id="2.10.25.10:FF:000074">
    <property type="entry name" value="Laminin subunit alpha"/>
    <property type="match status" value="1"/>
</dbReference>
<dbReference type="FunFam" id="2.170.300.10:FF:000001">
    <property type="entry name" value="Laminin subunit beta-1"/>
    <property type="match status" value="1"/>
</dbReference>
<dbReference type="FunFam" id="2.10.25.10:FF:000101">
    <property type="entry name" value="Laminin subunit beta 1"/>
    <property type="match status" value="1"/>
</dbReference>
<feature type="domain" description="Laminin EGF-like" evidence="16">
    <location>
        <begin position="868"/>
        <end position="917"/>
    </location>
</feature>
<feature type="domain" description="Laminin EGF-like" evidence="16">
    <location>
        <begin position="338"/>
        <end position="400"/>
    </location>
</feature>
<evidence type="ECO:0000259" key="17">
    <source>
        <dbReference type="PROSITE" id="PS51116"/>
    </source>
</evidence>
<evidence type="ECO:0000256" key="11">
    <source>
        <dbReference type="ARBA" id="ARBA00023292"/>
    </source>
</evidence>
<feature type="region of interest" description="Disordered" evidence="14">
    <location>
        <begin position="1317"/>
        <end position="1343"/>
    </location>
</feature>
<evidence type="ECO:0000256" key="6">
    <source>
        <dbReference type="ARBA" id="ARBA00022869"/>
    </source>
</evidence>
<keyword evidence="20" id="KW-1185">Reference proteome</keyword>
<feature type="disulfide bond" evidence="12">
    <location>
        <begin position="822"/>
        <end position="834"/>
    </location>
</feature>
<dbReference type="PANTHER" id="PTHR10574">
    <property type="entry name" value="NETRIN/LAMININ-RELATED"/>
    <property type="match status" value="1"/>
</dbReference>
<feature type="domain" description="Laminin EGF-like" evidence="16">
    <location>
        <begin position="1028"/>
        <end position="1078"/>
    </location>
</feature>
<feature type="disulfide bond" evidence="12">
    <location>
        <begin position="1081"/>
        <end position="1098"/>
    </location>
</feature>
<feature type="domain" description="Laminin EGF-like" evidence="16">
    <location>
        <begin position="1129"/>
        <end position="1175"/>
    </location>
</feature>
<evidence type="ECO:0000256" key="2">
    <source>
        <dbReference type="ARBA" id="ARBA00022525"/>
    </source>
</evidence>
<evidence type="ECO:0000256" key="1">
    <source>
        <dbReference type="ARBA" id="ARBA00004302"/>
    </source>
</evidence>
<dbReference type="InterPro" id="IPR002049">
    <property type="entry name" value="LE_dom"/>
</dbReference>
<feature type="coiled-coil region" evidence="13">
    <location>
        <begin position="1608"/>
        <end position="1768"/>
    </location>
</feature>
<evidence type="ECO:0000256" key="12">
    <source>
        <dbReference type="PROSITE-ProRule" id="PRU00460"/>
    </source>
</evidence>
<dbReference type="Pfam" id="PF24973">
    <property type="entry name" value="EGF_LMN_ATRN"/>
    <property type="match status" value="3"/>
</dbReference>
<feature type="disulfide bond" evidence="12">
    <location>
        <begin position="843"/>
        <end position="852"/>
    </location>
</feature>
<dbReference type="OrthoDB" id="5985440at2759"/>
<evidence type="ECO:0000256" key="9">
    <source>
        <dbReference type="ARBA" id="ARBA00023157"/>
    </source>
</evidence>
<dbReference type="GO" id="GO:0016477">
    <property type="term" value="P:cell migration"/>
    <property type="evidence" value="ECO:0007669"/>
    <property type="project" value="TreeGrafter"/>
</dbReference>
<feature type="coiled-coil region" evidence="13">
    <location>
        <begin position="1436"/>
        <end position="1480"/>
    </location>
</feature>
<reference evidence="19" key="1">
    <citation type="submission" date="2021-01" db="UniProtKB">
        <authorList>
            <consortium name="EnsemblMetazoa"/>
        </authorList>
    </citation>
    <scope>IDENTIFICATION</scope>
</reference>
<feature type="signal peptide" evidence="15">
    <location>
        <begin position="1"/>
        <end position="22"/>
    </location>
</feature>
<dbReference type="PROSITE" id="PS51116">
    <property type="entry name" value="LAMININ_IVB"/>
    <property type="match status" value="1"/>
</dbReference>
<dbReference type="FunFam" id="2.10.25.10:FF:000011">
    <property type="entry name" value="Cadherin EGF LAG seven-pass G-type receptor"/>
    <property type="match status" value="2"/>
</dbReference>
<evidence type="ECO:0000256" key="5">
    <source>
        <dbReference type="ARBA" id="ARBA00022737"/>
    </source>
</evidence>
<dbReference type="InterPro" id="IPR000742">
    <property type="entry name" value="EGF"/>
</dbReference>
<dbReference type="InterPro" id="IPR013015">
    <property type="entry name" value="Laminin_IV_B"/>
</dbReference>
<evidence type="ECO:0000313" key="19">
    <source>
        <dbReference type="EnsemblMetazoa" id="CLYHEMP014574.1"/>
    </source>
</evidence>
<dbReference type="FunFam" id="2.60.120.260:FF:000010">
    <property type="entry name" value="Laminin subunit beta 1"/>
    <property type="match status" value="1"/>
</dbReference>
<feature type="domain" description="Laminin EGF-like" evidence="16">
    <location>
        <begin position="460"/>
        <end position="510"/>
    </location>
</feature>
<feature type="disulfide bond" evidence="12">
    <location>
        <begin position="795"/>
        <end position="804"/>
    </location>
</feature>
<evidence type="ECO:0000313" key="20">
    <source>
        <dbReference type="Proteomes" id="UP000594262"/>
    </source>
</evidence>
<evidence type="ECO:0000256" key="8">
    <source>
        <dbReference type="ARBA" id="ARBA00023054"/>
    </source>
</evidence>
<feature type="domain" description="Laminin EGF-like" evidence="16">
    <location>
        <begin position="768"/>
        <end position="821"/>
    </location>
</feature>
<evidence type="ECO:0000256" key="7">
    <source>
        <dbReference type="ARBA" id="ARBA00022889"/>
    </source>
</evidence>
<keyword evidence="7" id="KW-0130">Cell adhesion</keyword>
<feature type="coiled-coil region" evidence="13">
    <location>
        <begin position="1211"/>
        <end position="1290"/>
    </location>
</feature>
<dbReference type="Pfam" id="PF00053">
    <property type="entry name" value="EGF_laminin"/>
    <property type="match status" value="10"/>
</dbReference>
<feature type="disulfide bond" evidence="12">
    <location>
        <begin position="1150"/>
        <end position="1159"/>
    </location>
</feature>
<feature type="disulfide bond" evidence="12">
    <location>
        <begin position="1100"/>
        <end position="1109"/>
    </location>
</feature>
<feature type="domain" description="Laminin N-terminal" evidence="18">
    <location>
        <begin position="27"/>
        <end position="274"/>
    </location>
</feature>
<feature type="disulfide bond" evidence="12">
    <location>
        <begin position="1112"/>
        <end position="1126"/>
    </location>
</feature>
<feature type="disulfide bond" evidence="12">
    <location>
        <begin position="1079"/>
        <end position="1091"/>
    </location>
</feature>
<keyword evidence="11 12" id="KW-0424">Laminin EGF-like domain</keyword>
<dbReference type="InterPro" id="IPR050440">
    <property type="entry name" value="Laminin/Netrin_ECM"/>
</dbReference>
<dbReference type="PROSITE" id="PS50027">
    <property type="entry name" value="EGF_LAM_2"/>
    <property type="match status" value="10"/>
</dbReference>
<dbReference type="SMART" id="SM00136">
    <property type="entry name" value="LamNT"/>
    <property type="match status" value="1"/>
</dbReference>
<feature type="compositionally biased region" description="Basic and acidic residues" evidence="14">
    <location>
        <begin position="1322"/>
        <end position="1343"/>
    </location>
</feature>
<evidence type="ECO:0000259" key="18">
    <source>
        <dbReference type="PROSITE" id="PS51117"/>
    </source>
</evidence>
<feature type="domain" description="Laminin EGF-like" evidence="16">
    <location>
        <begin position="822"/>
        <end position="867"/>
    </location>
</feature>
<keyword evidence="5" id="KW-0677">Repeat</keyword>
<evidence type="ECO:0000256" key="3">
    <source>
        <dbReference type="ARBA" id="ARBA00022530"/>
    </source>
</evidence>
<dbReference type="GO" id="GO:0009888">
    <property type="term" value="P:tissue development"/>
    <property type="evidence" value="ECO:0007669"/>
    <property type="project" value="TreeGrafter"/>
</dbReference>
<evidence type="ECO:0000256" key="14">
    <source>
        <dbReference type="SAM" id="MobiDB-lite"/>
    </source>
</evidence>
<comment type="caution">
    <text evidence="12">Lacks conserved residue(s) required for the propagation of feature annotation.</text>
</comment>
<dbReference type="Gene3D" id="2.60.120.260">
    <property type="entry name" value="Galactose-binding domain-like"/>
    <property type="match status" value="2"/>
</dbReference>
<keyword evidence="9 12" id="KW-1015">Disulfide bond</keyword>
<feature type="disulfide bond" evidence="12">
    <location>
        <begin position="824"/>
        <end position="841"/>
    </location>
</feature>
<dbReference type="PANTHER" id="PTHR10574:SF375">
    <property type="entry name" value="LAMININ SUBUNIT BETA-1"/>
    <property type="match status" value="1"/>
</dbReference>
<feature type="disulfide bond" evidence="12">
    <location>
        <begin position="1051"/>
        <end position="1060"/>
    </location>
</feature>
<dbReference type="SUPFAM" id="SSF57997">
    <property type="entry name" value="Tropomyosin"/>
    <property type="match status" value="1"/>
</dbReference>
<dbReference type="FunFam" id="2.10.25.10:FF:000090">
    <property type="entry name" value="laminin subunit alpha"/>
    <property type="match status" value="1"/>
</dbReference>
<feature type="domain" description="Laminin EGF-like" evidence="16">
    <location>
        <begin position="401"/>
        <end position="459"/>
    </location>
</feature>
<dbReference type="FunFam" id="2.10.25.10:FF:000130">
    <property type="entry name" value="Laminin subunit beta 1"/>
    <property type="match status" value="1"/>
</dbReference>
<feature type="domain" description="Laminin EGF-like" evidence="16">
    <location>
        <begin position="1079"/>
        <end position="1128"/>
    </location>
</feature>
<feature type="chain" id="PRO_5029536982" description="Laminin subunit beta-1" evidence="15">
    <location>
        <begin position="23"/>
        <end position="1819"/>
    </location>
</feature>
<dbReference type="FunFam" id="2.10.25.10:FF:000580">
    <property type="entry name" value="Wing blister, isoform B"/>
    <property type="match status" value="1"/>
</dbReference>
<feature type="disulfide bond" evidence="12">
    <location>
        <begin position="494"/>
        <end position="508"/>
    </location>
</feature>
<dbReference type="Gene3D" id="2.170.300.10">
    <property type="entry name" value="Tie2 ligand-binding domain superfamily"/>
    <property type="match status" value="1"/>
</dbReference>
<keyword evidence="10" id="KW-0325">Glycoprotein</keyword>
<feature type="disulfide bond" evidence="12">
    <location>
        <begin position="1000"/>
        <end position="1009"/>
    </location>
</feature>
<dbReference type="GO" id="GO:0034446">
    <property type="term" value="P:substrate adhesion-dependent cell spreading"/>
    <property type="evidence" value="ECO:0007669"/>
    <property type="project" value="TreeGrafter"/>
</dbReference>
<feature type="disulfide bond" evidence="12">
    <location>
        <begin position="430"/>
        <end position="439"/>
    </location>
</feature>
<dbReference type="Pfam" id="PF00055">
    <property type="entry name" value="Laminin_N"/>
    <property type="match status" value="1"/>
</dbReference>
<dbReference type="InterPro" id="IPR008211">
    <property type="entry name" value="Laminin_N"/>
</dbReference>
<keyword evidence="8 13" id="KW-0175">Coiled coil</keyword>
<dbReference type="PRINTS" id="PR00011">
    <property type="entry name" value="EGFLAMININ"/>
</dbReference>
<accession>A0A7M5WXV5</accession>
<comment type="subcellular location">
    <subcellularLocation>
        <location evidence="1">Secreted</location>
        <location evidence="1">Extracellular space</location>
        <location evidence="1">Extracellular matrix</location>
        <location evidence="1">Basement membrane</location>
    </subcellularLocation>
</comment>
<feature type="disulfide bond" evidence="12">
    <location>
        <begin position="887"/>
        <end position="896"/>
    </location>
</feature>
<dbReference type="SUPFAM" id="SSF57196">
    <property type="entry name" value="EGF/Laminin"/>
    <property type="match status" value="12"/>
</dbReference>
<dbReference type="PROSITE" id="PS51117">
    <property type="entry name" value="LAMININ_NTER"/>
    <property type="match status" value="1"/>
</dbReference>
<dbReference type="GO" id="GO:0070831">
    <property type="term" value="P:basement membrane assembly"/>
    <property type="evidence" value="ECO:0007669"/>
    <property type="project" value="TreeGrafter"/>
</dbReference>
<feature type="domain" description="Laminin IV type B" evidence="17">
    <location>
        <begin position="550"/>
        <end position="762"/>
    </location>
</feature>
<evidence type="ECO:0000256" key="10">
    <source>
        <dbReference type="ARBA" id="ARBA00023180"/>
    </source>
</evidence>
<feature type="disulfide bond" evidence="12">
    <location>
        <begin position="368"/>
        <end position="377"/>
    </location>
</feature>
<dbReference type="Pfam" id="PF21199">
    <property type="entry name" value="LAMININ_IV_B"/>
    <property type="match status" value="1"/>
</dbReference>
<dbReference type="FunFam" id="2.10.25.10:FF:000135">
    <property type="entry name" value="Laminin subunit beta 4"/>
    <property type="match status" value="2"/>
</dbReference>
<evidence type="ECO:0000259" key="16">
    <source>
        <dbReference type="PROSITE" id="PS50027"/>
    </source>
</evidence>
<dbReference type="Gene3D" id="2.10.25.10">
    <property type="entry name" value="Laminin"/>
    <property type="match status" value="11"/>
</dbReference>
<keyword evidence="2" id="KW-0964">Secreted</keyword>
<dbReference type="SMART" id="SM00181">
    <property type="entry name" value="EGF"/>
    <property type="match status" value="9"/>
</dbReference>
<feature type="disulfide bond" evidence="12">
    <location>
        <begin position="482"/>
        <end position="491"/>
    </location>
</feature>
<dbReference type="EnsemblMetazoa" id="CLYHEMT014574.1">
    <property type="protein sequence ID" value="CLYHEMP014574.1"/>
    <property type="gene ID" value="CLYHEMG014574"/>
</dbReference>
<dbReference type="GO" id="GO:0007411">
    <property type="term" value="P:axon guidance"/>
    <property type="evidence" value="ECO:0007669"/>
    <property type="project" value="TreeGrafter"/>
</dbReference>
<keyword evidence="4 15" id="KW-0732">Signal</keyword>
<organism evidence="19 20">
    <name type="scientific">Clytia hemisphaerica</name>
    <dbReference type="NCBI Taxonomy" id="252671"/>
    <lineage>
        <taxon>Eukaryota</taxon>
        <taxon>Metazoa</taxon>
        <taxon>Cnidaria</taxon>
        <taxon>Hydrozoa</taxon>
        <taxon>Hydroidolina</taxon>
        <taxon>Leptothecata</taxon>
        <taxon>Obeliida</taxon>
        <taxon>Clytiidae</taxon>
        <taxon>Clytia</taxon>
    </lineage>
</organism>
<evidence type="ECO:0000256" key="4">
    <source>
        <dbReference type="ARBA" id="ARBA00022729"/>
    </source>
</evidence>
<evidence type="ECO:0008006" key="21">
    <source>
        <dbReference type="Google" id="ProtNLM"/>
    </source>
</evidence>
<dbReference type="PROSITE" id="PS01248">
    <property type="entry name" value="EGF_LAM_1"/>
    <property type="match status" value="4"/>
</dbReference>
<dbReference type="CDD" id="cd00055">
    <property type="entry name" value="EGF_Lam"/>
    <property type="match status" value="13"/>
</dbReference>
<evidence type="ECO:0000256" key="15">
    <source>
        <dbReference type="SAM" id="SignalP"/>
    </source>
</evidence>
<keyword evidence="6" id="KW-0084">Basement membrane</keyword>
<dbReference type="RefSeq" id="XP_066935416.1">
    <property type="nucleotide sequence ID" value="XM_067079315.1"/>
</dbReference>
<dbReference type="GO" id="GO:0043256">
    <property type="term" value="C:laminin complex"/>
    <property type="evidence" value="ECO:0007669"/>
    <property type="project" value="TreeGrafter"/>
</dbReference>
<feature type="disulfide bond" evidence="12">
    <location>
        <begin position="1129"/>
        <end position="1141"/>
    </location>
</feature>
<sequence length="1819" mass="201086">MADLRSFLRIATLIGILSAIYTQEECQRGGCFPATGDLLVGREDRISATSTCGLKGPEEYCIVSFLNNKKKCFRCESTREVDLTPESYKYSHLPKYMVTTSPKDRLKGWWQAQNGEQEVQIQVDFEAEFVFTHLIMTFKTFRPKAMYIERSWNYGKDWDVYRYFAYDCDKAFPRDKYKDIKRGPQTKIDDVICEERYSKVEPSTKGEVVLKVLDPIISQQEDPYSFAVQNLLKVTNLRVKFTELHTFGDDVLGDNPKVNQKYYYSLYEMVVRGSCSCYGHAEQCIPSEGTRADVNMVHGKCNCTHFTTGRNCEKCLDGYADEPWRPAYKGQLNACKKCNCNGHTDKCHFDPAVYNATGGRSGGVCDDCQHNTAGRQCEVCKPLYYRDPFKNIVDPEVCKPCDCDPAGSIGGGECETVTNGGSELIGRCLCKQNAGGNRCDKCKNGFWNMLESNENGCQSCGCDERGTVGDDKCDQQTGTCRCLRYVKGRTCSKCSDGFWALGTTPEGCKPCECDPGGAKNDKCDDISGMCTCKQYLTGRKCNEVRPGFYVPNLDHNLYEAEDTDRADESSNSIYRRIYDKTGEVQFTGDGYLQVQKGSVVEFDKVTVPYSGRYHVVIRYETLGEGDWDDVRITVRKENGARLGENDCAPFDATEQILFTGLSSSSKSKVVEQTICFEKGANYELNVDFQSNNGRGNIQTILDSLLLFPNVGDLDVFAGREGPQRKKIYDQLECRKYYLLPGGADKAPQECKDIQFSIASEMHNGALACKCDPTGTVSSGSSDILTCDKNGGQCKCKPGVGGRRCDRCLSGYFGFGPEGCTACDCSAVGSTSLFCHDSTGKCPCKPTLEGRKCDSCPVNHFGFPNCEKCSCSGHSETCDTVTGECVDCKHNTDGFNCDKCAEGFYGDASQGTVNDCKRCQCPGGSSGNQFSNICTQTADGTVICNNCTEGYSGDQCERCTDGYYGNPLTAGGSCKKCQCNGNIDPFASNKCDPATGVCNACINNAAGDHCEYCKDGFFGNAKNQTCQKCVCNVLGTDKAKGSCDASTGQCPCLPNVSGVECDRCAPGYFNLASGVGCEKCNCDKEGSLEGSCNQMDGQCRCRVGFGGRNCSECEDFSWGDPKSLNGCKRCGCNPIGSVSAQCDRKSGVCTCKDNVIGEKCDMCAPRTAGVMPKCENCHTCNDQWDDIVSDLEKNITFLINLKGNFTFNASEIELYSKEIQKLKDNLRMIEEGMAQKQVKGDDVDEIRRKVSDLTKELMKLDAEADIYVKTVRQTEGRNKNANDELDNLDIRFYNLKVKASEFKDNVTKLIESNIGGALNSTRDSQRRSRKAQESVDESEQKVKESKKLRKKIKKEIILGEPEFEVLDKENNELVDNLTKRIDGLDNELAELNKLLCGGSSDDCGGCTASGCETCGGSNVDGEESKCTGAKNLAGEALKIAEEAKSKLLRKKADAEILLFDVREAEKAVNASKTAADSAEKSSMEAKKIGEEAAQNITTLIKDIREFLGEKFRFPNESKALALETLTKNISLTPEEARNLAKQINQTASELRGVDEILEKSKENHTIALNLKEEALKARDYALAIMNKTERILGMLSKAAELRNSTAQVIGVARLNIDELLKLIEQIKEKQAIVDKDLTEASGSVDNLESKRDEVKSLFDENKRKLPEAEREAEKAEDLAKQVNETSNKLETKYGTVQKKLREKQEEIGNIRERLQKLSDGAIALFQKALVKLELIKELKKKYNRNEERVKDLMDELKRLEILVGSSKEKLVELSKCHANCNPFILGKICQTQLNSLETKQKNALDTHDAMVKNRKQASES</sequence>
<dbReference type="InterPro" id="IPR056863">
    <property type="entry name" value="LMN_ATRN_NET-like_EGF"/>
</dbReference>
<protein>
    <recommendedName>
        <fullName evidence="21">Laminin subunit beta-1</fullName>
    </recommendedName>
</protein>
<feature type="domain" description="Laminin EGF-like" evidence="16">
    <location>
        <begin position="976"/>
        <end position="1027"/>
    </location>
</feature>